<dbReference type="Pfam" id="PF00561">
    <property type="entry name" value="Abhydrolase_1"/>
    <property type="match status" value="1"/>
</dbReference>
<evidence type="ECO:0000313" key="3">
    <source>
        <dbReference type="Proteomes" id="UP000249061"/>
    </source>
</evidence>
<dbReference type="PANTHER" id="PTHR12277">
    <property type="entry name" value="ALPHA/BETA HYDROLASE DOMAIN-CONTAINING PROTEIN"/>
    <property type="match status" value="1"/>
</dbReference>
<protein>
    <submittedName>
        <fullName evidence="2">Alpha/beta hydrolase</fullName>
    </submittedName>
</protein>
<dbReference type="Proteomes" id="UP000249061">
    <property type="component" value="Unassembled WGS sequence"/>
</dbReference>
<name>A0A2W5TZE0_9BACT</name>
<dbReference type="Gene3D" id="3.40.50.1820">
    <property type="entry name" value="alpha/beta hydrolase"/>
    <property type="match status" value="2"/>
</dbReference>
<reference evidence="2 3" key="1">
    <citation type="submission" date="2017-08" db="EMBL/GenBank/DDBJ databases">
        <title>Infants hospitalized years apart are colonized by the same room-sourced microbial strains.</title>
        <authorList>
            <person name="Brooks B."/>
            <person name="Olm M.R."/>
            <person name="Firek B.A."/>
            <person name="Baker R."/>
            <person name="Thomas B.C."/>
            <person name="Morowitz M.J."/>
            <person name="Banfield J.F."/>
        </authorList>
    </citation>
    <scope>NUCLEOTIDE SEQUENCE [LARGE SCALE GENOMIC DNA]</scope>
    <source>
        <strain evidence="2">S2_003_000_R2_14</strain>
    </source>
</reference>
<accession>A0A2W5TZE0</accession>
<sequence length="251" mass="27025">MYVALGTLVVGYLAICALVFFVQRSLVFPAPIEKAGTPRGMIEVPVKDGTFMITSIVNDTGPVVVHFHGNGEQVGWLGFIAQEYKERGVSFVAVEYPGYPGTTGIATEDAIMKAAEAALKQLAVPRERLVLEGQSVGTGVAVAMTAKGWGSKLILLSPYTALPDVGARVFSWLPVRLLMRDRFDSLSRAGELKVPTLITHGRRDDVVPFELGEQLSKSINGVQFVAIDDAGHNDLWDKPAVITALTSFVVP</sequence>
<organism evidence="2 3">
    <name type="scientific">Archangium gephyra</name>
    <dbReference type="NCBI Taxonomy" id="48"/>
    <lineage>
        <taxon>Bacteria</taxon>
        <taxon>Pseudomonadati</taxon>
        <taxon>Myxococcota</taxon>
        <taxon>Myxococcia</taxon>
        <taxon>Myxococcales</taxon>
        <taxon>Cystobacterineae</taxon>
        <taxon>Archangiaceae</taxon>
        <taxon>Archangium</taxon>
    </lineage>
</organism>
<gene>
    <name evidence="2" type="ORF">DI536_04920</name>
</gene>
<feature type="domain" description="AB hydrolase-1" evidence="1">
    <location>
        <begin position="186"/>
        <end position="239"/>
    </location>
</feature>
<evidence type="ECO:0000313" key="2">
    <source>
        <dbReference type="EMBL" id="PZR17656.1"/>
    </source>
</evidence>
<comment type="caution">
    <text evidence="2">The sequence shown here is derived from an EMBL/GenBank/DDBJ whole genome shotgun (WGS) entry which is preliminary data.</text>
</comment>
<dbReference type="GO" id="GO:0016787">
    <property type="term" value="F:hydrolase activity"/>
    <property type="evidence" value="ECO:0007669"/>
    <property type="project" value="UniProtKB-KW"/>
</dbReference>
<dbReference type="InterPro" id="IPR000073">
    <property type="entry name" value="AB_hydrolase_1"/>
</dbReference>
<dbReference type="AlphaFoldDB" id="A0A2W5TZE0"/>
<dbReference type="InterPro" id="IPR029058">
    <property type="entry name" value="AB_hydrolase_fold"/>
</dbReference>
<dbReference type="EMBL" id="QFQP01000002">
    <property type="protein sequence ID" value="PZR17656.1"/>
    <property type="molecule type" value="Genomic_DNA"/>
</dbReference>
<evidence type="ECO:0000259" key="1">
    <source>
        <dbReference type="Pfam" id="PF00561"/>
    </source>
</evidence>
<proteinExistence type="predicted"/>
<keyword evidence="2" id="KW-0378">Hydrolase</keyword>
<dbReference type="SUPFAM" id="SSF53474">
    <property type="entry name" value="alpha/beta-Hydrolases"/>
    <property type="match status" value="1"/>
</dbReference>